<reference evidence="2" key="1">
    <citation type="submission" date="2022-12" db="EMBL/GenBank/DDBJ databases">
        <authorList>
            <person name="Wang J."/>
        </authorList>
    </citation>
    <scope>NUCLEOTIDE SEQUENCE</scope>
    <source>
        <strain evidence="2">HY-42-06</strain>
    </source>
</reference>
<evidence type="ECO:0000313" key="3">
    <source>
        <dbReference type="Proteomes" id="UP001079657"/>
    </source>
</evidence>
<feature type="transmembrane region" description="Helical" evidence="1">
    <location>
        <begin position="6"/>
        <end position="22"/>
    </location>
</feature>
<evidence type="ECO:0000256" key="1">
    <source>
        <dbReference type="SAM" id="Phobius"/>
    </source>
</evidence>
<organism evidence="2 3">
    <name type="scientific">Clostridium ganghwense</name>
    <dbReference type="NCBI Taxonomy" id="312089"/>
    <lineage>
        <taxon>Bacteria</taxon>
        <taxon>Bacillati</taxon>
        <taxon>Bacillota</taxon>
        <taxon>Clostridia</taxon>
        <taxon>Eubacteriales</taxon>
        <taxon>Clostridiaceae</taxon>
        <taxon>Clostridium</taxon>
    </lineage>
</organism>
<dbReference type="RefSeq" id="WP_268047384.1">
    <property type="nucleotide sequence ID" value="NZ_JAPQES010000001.1"/>
</dbReference>
<dbReference type="Proteomes" id="UP001079657">
    <property type="component" value="Unassembled WGS sequence"/>
</dbReference>
<protein>
    <submittedName>
        <fullName evidence="2">Uncharacterized protein</fullName>
    </submittedName>
</protein>
<sequence>MTFVIIFTYIAISYFEAIHLLKNNKKKEVTLYFIMMITSLVLSILLSIGVKVPSPAVFIEKIVTMVTG</sequence>
<keyword evidence="1" id="KW-0812">Transmembrane</keyword>
<dbReference type="EMBL" id="JAPQES010000001">
    <property type="protein sequence ID" value="MCY6369058.1"/>
    <property type="molecule type" value="Genomic_DNA"/>
</dbReference>
<keyword evidence="1" id="KW-0472">Membrane</keyword>
<name>A0ABT4CKP5_9CLOT</name>
<evidence type="ECO:0000313" key="2">
    <source>
        <dbReference type="EMBL" id="MCY6369058.1"/>
    </source>
</evidence>
<keyword evidence="1" id="KW-1133">Transmembrane helix</keyword>
<keyword evidence="3" id="KW-1185">Reference proteome</keyword>
<accession>A0ABT4CKP5</accession>
<gene>
    <name evidence="2" type="ORF">OXH55_00170</name>
</gene>
<feature type="transmembrane region" description="Helical" evidence="1">
    <location>
        <begin position="29"/>
        <end position="50"/>
    </location>
</feature>
<comment type="caution">
    <text evidence="2">The sequence shown here is derived from an EMBL/GenBank/DDBJ whole genome shotgun (WGS) entry which is preliminary data.</text>
</comment>
<proteinExistence type="predicted"/>